<dbReference type="PANTHER" id="PTHR43415">
    <property type="entry name" value="SPERMIDINE N(1)-ACETYLTRANSFERASE"/>
    <property type="match status" value="1"/>
</dbReference>
<dbReference type="PANTHER" id="PTHR43415:SF3">
    <property type="entry name" value="GNAT-FAMILY ACETYLTRANSFERASE"/>
    <property type="match status" value="1"/>
</dbReference>
<dbReference type="GO" id="GO:0016747">
    <property type="term" value="F:acyltransferase activity, transferring groups other than amino-acyl groups"/>
    <property type="evidence" value="ECO:0007669"/>
    <property type="project" value="InterPro"/>
</dbReference>
<reference evidence="2 3" key="1">
    <citation type="submission" date="2014-02" db="EMBL/GenBank/DDBJ databases">
        <title>Draft genome sequence of Lysinibacillus odysseyi NBRC 100172.</title>
        <authorList>
            <person name="Zhang F."/>
            <person name="Wang G."/>
            <person name="Zhang L."/>
        </authorList>
    </citation>
    <scope>NUCLEOTIDE SEQUENCE [LARGE SCALE GENOMIC DNA]</scope>
    <source>
        <strain evidence="2 3">NBRC 100172</strain>
    </source>
</reference>
<dbReference type="STRING" id="1220589.CD32_12235"/>
<evidence type="ECO:0000313" key="3">
    <source>
        <dbReference type="Proteomes" id="UP000030437"/>
    </source>
</evidence>
<sequence length="187" mass="21394">MEQLMNEFLTGKLITLKQMTSDDLTKFAQIENEIGTLLLANDDIPFPGTFEDHRTFFEGISGKKEEFIFGIFDRTSDELIGSCGVFAVNWKNSTCQVGIAIAKDWQGKGCGTDAMQTLISFIFNYIHIHKIKLQVFSFNQPAIRSYEKCGFVKEGVLRNEVFRFGTFHDMHLFGLLREDWIAAREEV</sequence>
<dbReference type="OrthoDB" id="9795206at2"/>
<evidence type="ECO:0000259" key="1">
    <source>
        <dbReference type="PROSITE" id="PS51186"/>
    </source>
</evidence>
<dbReference type="Gene3D" id="3.40.630.30">
    <property type="match status" value="1"/>
</dbReference>
<evidence type="ECO:0000313" key="2">
    <source>
        <dbReference type="EMBL" id="KGR84357.1"/>
    </source>
</evidence>
<name>A0A0A3JBG7_9BACI</name>
<organism evidence="2 3">
    <name type="scientific">Lysinibacillus odysseyi 34hs-1 = NBRC 100172</name>
    <dbReference type="NCBI Taxonomy" id="1220589"/>
    <lineage>
        <taxon>Bacteria</taxon>
        <taxon>Bacillati</taxon>
        <taxon>Bacillota</taxon>
        <taxon>Bacilli</taxon>
        <taxon>Bacillales</taxon>
        <taxon>Bacillaceae</taxon>
        <taxon>Lysinibacillus</taxon>
    </lineage>
</organism>
<proteinExistence type="predicted"/>
<dbReference type="Pfam" id="PF13302">
    <property type="entry name" value="Acetyltransf_3"/>
    <property type="match status" value="1"/>
</dbReference>
<protein>
    <submittedName>
        <fullName evidence="2">Acetyltransferase</fullName>
    </submittedName>
</protein>
<dbReference type="Proteomes" id="UP000030437">
    <property type="component" value="Unassembled WGS sequence"/>
</dbReference>
<dbReference type="CDD" id="cd04301">
    <property type="entry name" value="NAT_SF"/>
    <property type="match status" value="1"/>
</dbReference>
<dbReference type="eggNOG" id="COG1670">
    <property type="taxonomic scope" value="Bacteria"/>
</dbReference>
<dbReference type="RefSeq" id="WP_036154973.1">
    <property type="nucleotide sequence ID" value="NZ_AVCX01000005.1"/>
</dbReference>
<dbReference type="EMBL" id="JPVP01000056">
    <property type="protein sequence ID" value="KGR84357.1"/>
    <property type="molecule type" value="Genomic_DNA"/>
</dbReference>
<feature type="domain" description="N-acetyltransferase" evidence="1">
    <location>
        <begin position="14"/>
        <end position="169"/>
    </location>
</feature>
<accession>A0A0A3JBG7</accession>
<dbReference type="InterPro" id="IPR000182">
    <property type="entry name" value="GNAT_dom"/>
</dbReference>
<dbReference type="AlphaFoldDB" id="A0A0A3JBG7"/>
<keyword evidence="2" id="KW-0808">Transferase</keyword>
<dbReference type="SUPFAM" id="SSF55729">
    <property type="entry name" value="Acyl-CoA N-acyltransferases (Nat)"/>
    <property type="match status" value="1"/>
</dbReference>
<dbReference type="InterPro" id="IPR016181">
    <property type="entry name" value="Acyl_CoA_acyltransferase"/>
</dbReference>
<comment type="caution">
    <text evidence="2">The sequence shown here is derived from an EMBL/GenBank/DDBJ whole genome shotgun (WGS) entry which is preliminary data.</text>
</comment>
<keyword evidence="3" id="KW-1185">Reference proteome</keyword>
<gene>
    <name evidence="2" type="ORF">CD32_12235</name>
</gene>
<dbReference type="PROSITE" id="PS51186">
    <property type="entry name" value="GNAT"/>
    <property type="match status" value="1"/>
</dbReference>